<sequence length="50" mass="5889">MIALSHFLSVWRDHPRFEFLLPVQVAYLTSPAMAIMMVFTFLVKVPPFRH</sequence>
<organism evidence="2 3">
    <name type="scientific">Arabidopsis thaliana x Arabidopsis arenosa</name>
    <dbReference type="NCBI Taxonomy" id="1240361"/>
    <lineage>
        <taxon>Eukaryota</taxon>
        <taxon>Viridiplantae</taxon>
        <taxon>Streptophyta</taxon>
        <taxon>Embryophyta</taxon>
        <taxon>Tracheophyta</taxon>
        <taxon>Spermatophyta</taxon>
        <taxon>Magnoliopsida</taxon>
        <taxon>eudicotyledons</taxon>
        <taxon>Gunneridae</taxon>
        <taxon>Pentapetalae</taxon>
        <taxon>rosids</taxon>
        <taxon>malvids</taxon>
        <taxon>Brassicales</taxon>
        <taxon>Brassicaceae</taxon>
        <taxon>Camelineae</taxon>
        <taxon>Arabidopsis</taxon>
    </lineage>
</organism>
<evidence type="ECO:0000256" key="1">
    <source>
        <dbReference type="SAM" id="Phobius"/>
    </source>
</evidence>
<proteinExistence type="predicted"/>
<evidence type="ECO:0000313" key="2">
    <source>
        <dbReference type="EMBL" id="KAG7544179.1"/>
    </source>
</evidence>
<name>A0A8T1YE72_9BRAS</name>
<dbReference type="AlphaFoldDB" id="A0A8T1YE72"/>
<dbReference type="EMBL" id="JAEFBK010000012">
    <property type="protein sequence ID" value="KAG7544179.1"/>
    <property type="molecule type" value="Genomic_DNA"/>
</dbReference>
<dbReference type="Proteomes" id="UP000694240">
    <property type="component" value="Chromosome 12"/>
</dbReference>
<comment type="caution">
    <text evidence="2">The sequence shown here is derived from an EMBL/GenBank/DDBJ whole genome shotgun (WGS) entry which is preliminary data.</text>
</comment>
<keyword evidence="1" id="KW-0812">Transmembrane</keyword>
<evidence type="ECO:0000313" key="3">
    <source>
        <dbReference type="Proteomes" id="UP000694240"/>
    </source>
</evidence>
<feature type="transmembrane region" description="Helical" evidence="1">
    <location>
        <begin position="20"/>
        <end position="43"/>
    </location>
</feature>
<reference evidence="2 3" key="1">
    <citation type="submission" date="2020-12" db="EMBL/GenBank/DDBJ databases">
        <title>Concerted genomic and epigenomic changes stabilize Arabidopsis allopolyploids.</title>
        <authorList>
            <person name="Chen Z."/>
        </authorList>
    </citation>
    <scope>NUCLEOTIDE SEQUENCE [LARGE SCALE GENOMIC DNA]</scope>
    <source>
        <strain evidence="2">Allo738</strain>
        <tissue evidence="2">Leaf</tissue>
    </source>
</reference>
<protein>
    <recommendedName>
        <fullName evidence="4">Transmembrane protein</fullName>
    </recommendedName>
</protein>
<gene>
    <name evidence="2" type="ORF">ISN45_Aa07g040430</name>
</gene>
<keyword evidence="1" id="KW-1133">Transmembrane helix</keyword>
<keyword evidence="3" id="KW-1185">Reference proteome</keyword>
<evidence type="ECO:0008006" key="4">
    <source>
        <dbReference type="Google" id="ProtNLM"/>
    </source>
</evidence>
<keyword evidence="1" id="KW-0472">Membrane</keyword>
<accession>A0A8T1YE72</accession>